<organism evidence="1 2">
    <name type="scientific">Cafeteria roenbergensis</name>
    <name type="common">Marine flagellate</name>
    <dbReference type="NCBI Taxonomy" id="33653"/>
    <lineage>
        <taxon>Eukaryota</taxon>
        <taxon>Sar</taxon>
        <taxon>Stramenopiles</taxon>
        <taxon>Bigyra</taxon>
        <taxon>Opalozoa</taxon>
        <taxon>Bicosoecida</taxon>
        <taxon>Cafeteriaceae</taxon>
        <taxon>Cafeteria</taxon>
    </lineage>
</organism>
<dbReference type="InterPro" id="IPR029044">
    <property type="entry name" value="Nucleotide-diphossugar_trans"/>
</dbReference>
<evidence type="ECO:0000313" key="1">
    <source>
        <dbReference type="EMBL" id="KAA0152656.1"/>
    </source>
</evidence>
<dbReference type="Gene3D" id="3.90.550.10">
    <property type="entry name" value="Spore Coat Polysaccharide Biosynthesis Protein SpsA, Chain A"/>
    <property type="match status" value="1"/>
</dbReference>
<dbReference type="Proteomes" id="UP000325113">
    <property type="component" value="Unassembled WGS sequence"/>
</dbReference>
<protein>
    <recommendedName>
        <fullName evidence="3">Glycosyltransferase 2-like domain-containing protein</fullName>
    </recommendedName>
</protein>
<comment type="caution">
    <text evidence="1">The sequence shown here is derived from an EMBL/GenBank/DDBJ whole genome shotgun (WGS) entry which is preliminary data.</text>
</comment>
<evidence type="ECO:0000313" key="2">
    <source>
        <dbReference type="Proteomes" id="UP000325113"/>
    </source>
</evidence>
<evidence type="ECO:0008006" key="3">
    <source>
        <dbReference type="Google" id="ProtNLM"/>
    </source>
</evidence>
<dbReference type="EMBL" id="VLTM01000105">
    <property type="protein sequence ID" value="KAA0152656.1"/>
    <property type="molecule type" value="Genomic_DNA"/>
</dbReference>
<sequence length="348" mass="37916">MDLPSPSRVKELGGPLHLPARVDSAFGATLVGAAPDPERWSGYSLSIERDPNTTNAEVLVIERPKDAGRVIELAGLWGPLHFVSVSTDVVMASSNLLRSAAYVDPVLPGGHRWTVVDAKRSHLTGIPAAYNAARNSTLAGNASSGYWNVATRPNDIVVFLHDDVHLLPNFELSIYEQVHRLNGSDVDAHSWCGIAMASARVRQEGKGQAIRGEWLEFGMTPLWMPMQESAQEARLVPDEAMIVTLRGSSGQFDSKMSEFHCYGADFAFSCLAAGKFVHATDTFVASHKAWHAGGALVQYDPDFTVWQQAIDRVALARAGKFVTEKWMHTLDLRPVETTACALDKGILP</sequence>
<name>A0A5A8CI26_CAFRO</name>
<proteinExistence type="predicted"/>
<reference evidence="1 2" key="1">
    <citation type="submission" date="2019-07" db="EMBL/GenBank/DDBJ databases">
        <title>Genomes of Cafeteria roenbergensis.</title>
        <authorList>
            <person name="Fischer M.G."/>
            <person name="Hackl T."/>
            <person name="Roman M."/>
        </authorList>
    </citation>
    <scope>NUCLEOTIDE SEQUENCE [LARGE SCALE GENOMIC DNA]</scope>
    <source>
        <strain evidence="1 2">Cflag</strain>
    </source>
</reference>
<gene>
    <name evidence="1" type="ORF">FNF31_06598</name>
</gene>
<accession>A0A5A8CI26</accession>
<dbReference type="AlphaFoldDB" id="A0A5A8CI26"/>